<keyword evidence="2" id="KW-1185">Reference proteome</keyword>
<organism evidence="1 2">
    <name type="scientific">Pseudoxanthomonas kaohsiungensis</name>
    <dbReference type="NCBI Taxonomy" id="283923"/>
    <lineage>
        <taxon>Bacteria</taxon>
        <taxon>Pseudomonadati</taxon>
        <taxon>Pseudomonadota</taxon>
        <taxon>Gammaproteobacteria</taxon>
        <taxon>Lysobacterales</taxon>
        <taxon>Lysobacteraceae</taxon>
        <taxon>Pseudoxanthomonas</taxon>
    </lineage>
</organism>
<sequence length="74" mass="8168">MNITEQSLVAGIALAISGAVIWLGSAAFDQVEANTTYFEQMADMERQPVVLAEVARIEAERRQRQADEHIAHAK</sequence>
<evidence type="ECO:0000313" key="1">
    <source>
        <dbReference type="EMBL" id="MFD1040748.1"/>
    </source>
</evidence>
<accession>A0ABW3LQP6</accession>
<dbReference type="EMBL" id="JBHTKN010000001">
    <property type="protein sequence ID" value="MFD1040748.1"/>
    <property type="molecule type" value="Genomic_DNA"/>
</dbReference>
<evidence type="ECO:0000313" key="2">
    <source>
        <dbReference type="Proteomes" id="UP001597033"/>
    </source>
</evidence>
<reference evidence="2" key="1">
    <citation type="journal article" date="2019" name="Int. J. Syst. Evol. Microbiol.">
        <title>The Global Catalogue of Microorganisms (GCM) 10K type strain sequencing project: providing services to taxonomists for standard genome sequencing and annotation.</title>
        <authorList>
            <consortium name="The Broad Institute Genomics Platform"/>
            <consortium name="The Broad Institute Genome Sequencing Center for Infectious Disease"/>
            <person name="Wu L."/>
            <person name="Ma J."/>
        </authorList>
    </citation>
    <scope>NUCLEOTIDE SEQUENCE [LARGE SCALE GENOMIC DNA]</scope>
    <source>
        <strain evidence="2">CCUG 55854</strain>
    </source>
</reference>
<dbReference type="Proteomes" id="UP001597033">
    <property type="component" value="Unassembled WGS sequence"/>
</dbReference>
<dbReference type="RefSeq" id="WP_162376394.1">
    <property type="nucleotide sequence ID" value="NZ_JBHTKN010000001.1"/>
</dbReference>
<proteinExistence type="predicted"/>
<gene>
    <name evidence="1" type="ORF">ACFQ2N_00095</name>
</gene>
<comment type="caution">
    <text evidence="1">The sequence shown here is derived from an EMBL/GenBank/DDBJ whole genome shotgun (WGS) entry which is preliminary data.</text>
</comment>
<protein>
    <submittedName>
        <fullName evidence="1">Uncharacterized protein</fullName>
    </submittedName>
</protein>
<name>A0ABW3LQP6_9GAMM</name>